<sequence>MFGAVLCLERWRWWSFNDKLLWGLFHTSKKLHLIIWLLRPLESSAFRGTHTSSIAMIVERNEHLLRELRDGKPARSDLGHGQWTSDFQISQPLGDWRFDGPEAAVHTGDYILPLHSPNDHGYCYLALFQERYQATAEARLGKLPRSSQLREVCFRHFNFLAPGLFQLSISVGSKMMTAHISPRDGDKTATRLLDILPIHKCMVGTGEDAESDRARPREKVARAD</sequence>
<evidence type="ECO:0000313" key="1">
    <source>
        <dbReference type="EMBL" id="KAK0324328.1"/>
    </source>
</evidence>
<dbReference type="Proteomes" id="UP001168146">
    <property type="component" value="Unassembled WGS sequence"/>
</dbReference>
<gene>
    <name evidence="1" type="ORF">LTR82_004767</name>
</gene>
<reference evidence="1" key="1">
    <citation type="submission" date="2021-12" db="EMBL/GenBank/DDBJ databases">
        <title>Black yeast isolated from Biological Soil Crust.</title>
        <authorList>
            <person name="Kurbessoian T."/>
        </authorList>
    </citation>
    <scope>NUCLEOTIDE SEQUENCE</scope>
    <source>
        <strain evidence="1">CCFEE 5208</strain>
    </source>
</reference>
<name>A0AAN6FTQ6_9PEZI</name>
<dbReference type="AlphaFoldDB" id="A0AAN6FTQ6"/>
<evidence type="ECO:0000313" key="2">
    <source>
        <dbReference type="Proteomes" id="UP001168146"/>
    </source>
</evidence>
<dbReference type="EMBL" id="JASUXU010000010">
    <property type="protein sequence ID" value="KAK0324328.1"/>
    <property type="molecule type" value="Genomic_DNA"/>
</dbReference>
<organism evidence="1 2">
    <name type="scientific">Friedmanniomyces endolithicus</name>
    <dbReference type="NCBI Taxonomy" id="329885"/>
    <lineage>
        <taxon>Eukaryota</taxon>
        <taxon>Fungi</taxon>
        <taxon>Dikarya</taxon>
        <taxon>Ascomycota</taxon>
        <taxon>Pezizomycotina</taxon>
        <taxon>Dothideomycetes</taxon>
        <taxon>Dothideomycetidae</taxon>
        <taxon>Mycosphaerellales</taxon>
        <taxon>Teratosphaeriaceae</taxon>
        <taxon>Friedmanniomyces</taxon>
    </lineage>
</organism>
<protein>
    <submittedName>
        <fullName evidence="1">Uncharacterized protein</fullName>
    </submittedName>
</protein>
<comment type="caution">
    <text evidence="1">The sequence shown here is derived from an EMBL/GenBank/DDBJ whole genome shotgun (WGS) entry which is preliminary data.</text>
</comment>
<accession>A0AAN6FTQ6</accession>
<proteinExistence type="predicted"/>